<dbReference type="Pfam" id="PF01618">
    <property type="entry name" value="MotA_ExbB"/>
    <property type="match status" value="1"/>
</dbReference>
<dbReference type="KEGG" id="sted:SPTER_41350"/>
<evidence type="ECO:0000256" key="5">
    <source>
        <dbReference type="ARBA" id="ARBA00022927"/>
    </source>
</evidence>
<evidence type="ECO:0000256" key="2">
    <source>
        <dbReference type="ARBA" id="ARBA00022448"/>
    </source>
</evidence>
<dbReference type="EMBL" id="CP036259">
    <property type="protein sequence ID" value="QDR82705.1"/>
    <property type="molecule type" value="Genomic_DNA"/>
</dbReference>
<sequence length="208" mass="21704">MLAILIMGGWVMVPLGLCSIVAGSVIIERLLYFRKIGAAKQAEEVVGLAGKGKLDDAKLLVKGGNVPLLRVLAAGLENRLTAANAMAAAAIIEIAKMKRGLPVLDTIITLSPLLGLLGTIIGMISSFQVMAIGGMGQPHAVTGGVAEALIATATGISIAIVSLIPYNYFLSKVEAETEVIEYQATKLEVALEKLPGGSEQYEDSKKFA</sequence>
<keyword evidence="5 8" id="KW-0653">Protein transport</keyword>
<evidence type="ECO:0000256" key="8">
    <source>
        <dbReference type="RuleBase" id="RU004057"/>
    </source>
</evidence>
<evidence type="ECO:0000256" key="6">
    <source>
        <dbReference type="ARBA" id="ARBA00022989"/>
    </source>
</evidence>
<comment type="subcellular location">
    <subcellularLocation>
        <location evidence="1">Cell membrane</location>
        <topology evidence="1">Multi-pass membrane protein</topology>
    </subcellularLocation>
    <subcellularLocation>
        <location evidence="8">Membrane</location>
        <topology evidence="8">Multi-pass membrane protein</topology>
    </subcellularLocation>
</comment>
<evidence type="ECO:0000256" key="1">
    <source>
        <dbReference type="ARBA" id="ARBA00004651"/>
    </source>
</evidence>
<keyword evidence="6 9" id="KW-1133">Transmembrane helix</keyword>
<organism evidence="11 12">
    <name type="scientific">Sporomusa termitida</name>
    <dbReference type="NCBI Taxonomy" id="2377"/>
    <lineage>
        <taxon>Bacteria</taxon>
        <taxon>Bacillati</taxon>
        <taxon>Bacillota</taxon>
        <taxon>Negativicutes</taxon>
        <taxon>Selenomonadales</taxon>
        <taxon>Sporomusaceae</taxon>
        <taxon>Sporomusa</taxon>
    </lineage>
</organism>
<dbReference type="OrthoDB" id="9785627at2"/>
<dbReference type="RefSeq" id="WP_144352067.1">
    <property type="nucleotide sequence ID" value="NZ_CP036259.1"/>
</dbReference>
<keyword evidence="12" id="KW-1185">Reference proteome</keyword>
<keyword evidence="4 9" id="KW-0812">Transmembrane</keyword>
<dbReference type="PANTHER" id="PTHR30625:SF15">
    <property type="entry name" value="BIOPOLYMER TRANSPORT PROTEIN EXBB"/>
    <property type="match status" value="1"/>
</dbReference>
<feature type="transmembrane region" description="Helical" evidence="9">
    <location>
        <begin position="6"/>
        <end position="27"/>
    </location>
</feature>
<dbReference type="InterPro" id="IPR050790">
    <property type="entry name" value="ExbB/TolQ_transport"/>
</dbReference>
<comment type="similarity">
    <text evidence="8">Belongs to the exbB/tolQ family.</text>
</comment>
<feature type="transmembrane region" description="Helical" evidence="9">
    <location>
        <begin position="148"/>
        <end position="169"/>
    </location>
</feature>
<dbReference type="InterPro" id="IPR002898">
    <property type="entry name" value="MotA_ExbB_proton_chnl"/>
</dbReference>
<keyword evidence="7 9" id="KW-0472">Membrane</keyword>
<accession>A0A517DZB6</accession>
<name>A0A517DZB6_9FIRM</name>
<evidence type="ECO:0000256" key="9">
    <source>
        <dbReference type="SAM" id="Phobius"/>
    </source>
</evidence>
<gene>
    <name evidence="11" type="ORF">SPTER_41350</name>
</gene>
<dbReference type="GO" id="GO:0017038">
    <property type="term" value="P:protein import"/>
    <property type="evidence" value="ECO:0007669"/>
    <property type="project" value="TreeGrafter"/>
</dbReference>
<evidence type="ECO:0000259" key="10">
    <source>
        <dbReference type="Pfam" id="PF01618"/>
    </source>
</evidence>
<dbReference type="Proteomes" id="UP000320776">
    <property type="component" value="Chromosome"/>
</dbReference>
<evidence type="ECO:0000313" key="12">
    <source>
        <dbReference type="Proteomes" id="UP000320776"/>
    </source>
</evidence>
<evidence type="ECO:0000256" key="3">
    <source>
        <dbReference type="ARBA" id="ARBA00022475"/>
    </source>
</evidence>
<keyword evidence="2 8" id="KW-0813">Transport</keyword>
<feature type="transmembrane region" description="Helical" evidence="9">
    <location>
        <begin position="106"/>
        <end position="128"/>
    </location>
</feature>
<dbReference type="GO" id="GO:0005886">
    <property type="term" value="C:plasma membrane"/>
    <property type="evidence" value="ECO:0007669"/>
    <property type="project" value="UniProtKB-SubCell"/>
</dbReference>
<feature type="domain" description="MotA/TolQ/ExbB proton channel" evidence="10">
    <location>
        <begin position="73"/>
        <end position="181"/>
    </location>
</feature>
<reference evidence="11 12" key="1">
    <citation type="submission" date="2019-02" db="EMBL/GenBank/DDBJ databases">
        <title>Closed genome of Sporomusa termitida DSM 4440.</title>
        <authorList>
            <person name="Poehlein A."/>
            <person name="Daniel R."/>
        </authorList>
    </citation>
    <scope>NUCLEOTIDE SEQUENCE [LARGE SCALE GENOMIC DNA]</scope>
    <source>
        <strain evidence="11 12">DSM 4440</strain>
    </source>
</reference>
<evidence type="ECO:0000256" key="4">
    <source>
        <dbReference type="ARBA" id="ARBA00022692"/>
    </source>
</evidence>
<evidence type="ECO:0000313" key="11">
    <source>
        <dbReference type="EMBL" id="QDR82705.1"/>
    </source>
</evidence>
<dbReference type="PANTHER" id="PTHR30625">
    <property type="entry name" value="PROTEIN TOLQ"/>
    <property type="match status" value="1"/>
</dbReference>
<keyword evidence="3" id="KW-1003">Cell membrane</keyword>
<dbReference type="AlphaFoldDB" id="A0A517DZB6"/>
<protein>
    <submittedName>
        <fullName evidence="11">TolQ: protein TolQ</fullName>
    </submittedName>
</protein>
<evidence type="ECO:0000256" key="7">
    <source>
        <dbReference type="ARBA" id="ARBA00023136"/>
    </source>
</evidence>
<proteinExistence type="inferred from homology"/>